<dbReference type="Proteomes" id="UP000225564">
    <property type="component" value="Segment"/>
</dbReference>
<gene>
    <name evidence="1" type="ORF">pVco5_123</name>
</gene>
<sequence length="229" mass="25914">MLVKTILDDLKYGELSAHGIMLAGEISVQDKQRLIHHINIALTELYTRFPLLTKELTLIQKAGKTVYPLTKEHAITDITLAGYEDYIIDTPDAPFENDLTKVISIYDEMGNEIRLNDATADCAIFTPAYNVLEIPSPVDTNALFIIYQATHPKVIEETDKLDLPENFKPALLSYIAHRVYSGGTAQEHVNMANTMLQKYELFCTQQRQYGTDNSQEYDRNIKPCLGGWV</sequence>
<reference evidence="1 2" key="1">
    <citation type="submission" date="2017-02" db="EMBL/GenBank/DDBJ databases">
        <title>Comeplete genome sequence of Bacteriophage pVco-5, that infects Vibrio corallilyticus.</title>
        <authorList>
            <person name="Kim H.J."/>
            <person name="Park S.C."/>
        </authorList>
    </citation>
    <scope>NUCLEOTIDE SEQUENCE [LARGE SCALE GENOMIC DNA]</scope>
</reference>
<keyword evidence="2" id="KW-1185">Reference proteome</keyword>
<dbReference type="EMBL" id="KY612839">
    <property type="protein sequence ID" value="ARM71112.1"/>
    <property type="molecule type" value="Genomic_DNA"/>
</dbReference>
<evidence type="ECO:0008006" key="3">
    <source>
        <dbReference type="Google" id="ProtNLM"/>
    </source>
</evidence>
<protein>
    <recommendedName>
        <fullName evidence="3">Head completion adaptor</fullName>
    </recommendedName>
</protein>
<organism evidence="1 2">
    <name type="scientific">Vibrio phage pVco-5</name>
    <dbReference type="NCBI Taxonomy" id="1965485"/>
    <lineage>
        <taxon>Viruses</taxon>
        <taxon>Duplodnaviria</taxon>
        <taxon>Heunggongvirae</taxon>
        <taxon>Uroviricota</taxon>
        <taxon>Caudoviricetes</taxon>
        <taxon>Schitoviridae</taxon>
        <taxon>Vicoquintavirus</taxon>
        <taxon>Vicoquintavirus Pvco5</taxon>
    </lineage>
</organism>
<evidence type="ECO:0000313" key="1">
    <source>
        <dbReference type="EMBL" id="ARM71112.1"/>
    </source>
</evidence>
<accession>A0A1W6JV25</accession>
<name>A0A1W6JV25_9CAUD</name>
<proteinExistence type="predicted"/>
<evidence type="ECO:0000313" key="2">
    <source>
        <dbReference type="Proteomes" id="UP000225564"/>
    </source>
</evidence>